<dbReference type="AlphaFoldDB" id="A0A7W9SNS0"/>
<reference evidence="1 2" key="1">
    <citation type="submission" date="2020-08" db="EMBL/GenBank/DDBJ databases">
        <title>Genomic Encyclopedia of Type Strains, Phase IV (KMG-IV): sequencing the most valuable type-strain genomes for metagenomic binning, comparative biology and taxonomic classification.</title>
        <authorList>
            <person name="Goeker M."/>
        </authorList>
    </citation>
    <scope>NUCLEOTIDE SEQUENCE [LARGE SCALE GENOMIC DNA]</scope>
    <source>
        <strain evidence="1 2">DSM 23562</strain>
    </source>
</reference>
<proteinExistence type="predicted"/>
<sequence>MNANLDPQIELLRRDFAAARPQETDLEIYRLDWTVPLATAQKRALQERRPLLVVAVRNAHGDTFTGHC</sequence>
<accession>A0A7W9SNS0</accession>
<keyword evidence="2" id="KW-1185">Reference proteome</keyword>
<evidence type="ECO:0000313" key="1">
    <source>
        <dbReference type="EMBL" id="MBB6049243.1"/>
    </source>
</evidence>
<protein>
    <submittedName>
        <fullName evidence="1">Uncharacterized protein</fullName>
    </submittedName>
</protein>
<dbReference type="Proteomes" id="UP000520814">
    <property type="component" value="Unassembled WGS sequence"/>
</dbReference>
<gene>
    <name evidence="1" type="ORF">HNQ39_001005</name>
</gene>
<comment type="caution">
    <text evidence="1">The sequence shown here is derived from an EMBL/GenBank/DDBJ whole genome shotgun (WGS) entry which is preliminary data.</text>
</comment>
<dbReference type="RefSeq" id="WP_184192855.1">
    <property type="nucleotide sequence ID" value="NZ_JACHGW010000001.1"/>
</dbReference>
<name>A0A7W9SNS0_ARMRO</name>
<dbReference type="EMBL" id="JACHGW010000001">
    <property type="protein sequence ID" value="MBB6049243.1"/>
    <property type="molecule type" value="Genomic_DNA"/>
</dbReference>
<evidence type="ECO:0000313" key="2">
    <source>
        <dbReference type="Proteomes" id="UP000520814"/>
    </source>
</evidence>
<organism evidence="1 2">
    <name type="scientific">Armatimonas rosea</name>
    <dbReference type="NCBI Taxonomy" id="685828"/>
    <lineage>
        <taxon>Bacteria</taxon>
        <taxon>Bacillati</taxon>
        <taxon>Armatimonadota</taxon>
        <taxon>Armatimonadia</taxon>
        <taxon>Armatimonadales</taxon>
        <taxon>Armatimonadaceae</taxon>
        <taxon>Armatimonas</taxon>
    </lineage>
</organism>